<dbReference type="KEGG" id="haq:DU484_02540"/>
<dbReference type="PANTHER" id="PTHR11795:SF371">
    <property type="entry name" value="HIGH-AFFINITY BRANCHED-CHAIN AMINO ACID TRANSPORT SYSTEM PERMEASE PROTEIN LIVH"/>
    <property type="match status" value="1"/>
</dbReference>
<evidence type="ECO:0000256" key="1">
    <source>
        <dbReference type="ARBA" id="ARBA00004651"/>
    </source>
</evidence>
<dbReference type="EMBL" id="CP031150">
    <property type="protein sequence ID" value="AXG05475.1"/>
    <property type="molecule type" value="Genomic_DNA"/>
</dbReference>
<dbReference type="GO" id="GO:0015188">
    <property type="term" value="F:L-isoleucine transmembrane transporter activity"/>
    <property type="evidence" value="ECO:0007669"/>
    <property type="project" value="TreeGrafter"/>
</dbReference>
<keyword evidence="4" id="KW-0997">Cell inner membrane</keyword>
<dbReference type="GO" id="GO:0005304">
    <property type="term" value="F:L-valine transmembrane transporter activity"/>
    <property type="evidence" value="ECO:0007669"/>
    <property type="project" value="TreeGrafter"/>
</dbReference>
<dbReference type="GO" id="GO:1903806">
    <property type="term" value="P:L-isoleucine import across plasma membrane"/>
    <property type="evidence" value="ECO:0007669"/>
    <property type="project" value="TreeGrafter"/>
</dbReference>
<keyword evidence="7 10" id="KW-1133">Transmembrane helix</keyword>
<accession>A0A345E9F7</accession>
<evidence type="ECO:0000256" key="2">
    <source>
        <dbReference type="ARBA" id="ARBA00022448"/>
    </source>
</evidence>
<comment type="subcellular location">
    <subcellularLocation>
        <location evidence="1">Cell membrane</location>
        <topology evidence="1">Multi-pass membrane protein</topology>
    </subcellularLocation>
</comment>
<keyword evidence="2" id="KW-0813">Transport</keyword>
<evidence type="ECO:0000313" key="14">
    <source>
        <dbReference type="Proteomes" id="UP000253273"/>
    </source>
</evidence>
<dbReference type="Pfam" id="PF02653">
    <property type="entry name" value="BPD_transp_2"/>
    <property type="match status" value="1"/>
</dbReference>
<proteinExistence type="inferred from homology"/>
<accession>A0A345DZV3</accession>
<evidence type="ECO:0000256" key="4">
    <source>
        <dbReference type="ARBA" id="ARBA00022519"/>
    </source>
</evidence>
<evidence type="ECO:0000256" key="10">
    <source>
        <dbReference type="SAM" id="Phobius"/>
    </source>
</evidence>
<evidence type="ECO:0000256" key="3">
    <source>
        <dbReference type="ARBA" id="ARBA00022475"/>
    </source>
</evidence>
<dbReference type="InterPro" id="IPR052157">
    <property type="entry name" value="BCAA_transport_permease"/>
</dbReference>
<feature type="transmembrane region" description="Helical" evidence="10">
    <location>
        <begin position="134"/>
        <end position="158"/>
    </location>
</feature>
<evidence type="ECO:0000313" key="12">
    <source>
        <dbReference type="EMBL" id="AXG08829.1"/>
    </source>
</evidence>
<keyword evidence="14" id="KW-1185">Reference proteome</keyword>
<sequence length="287" mass="30291">MVLDPQLVWNGLVVGSIIAVSALGLTLIFGILNFINIAYGDYMAAGAYVAWAVNAQVGLPLGVAIVAGILTMSVGAVVLDKLVFQHFRTRSPITLLIVSIGLAFIIRNFIRAIWGPSGHFYDLPMEANPSFLGVRFSVEQVAIMVVSLLLLLGVYALLRRTRIGIAMRAASDDRMLSRIRGVDTEKLVLYVWLIGGAIAGLGGIMLGLDAQLRPNMGFTALIPIFAAVILGGIGDPKGAVAGGYTIGVAQEVSVAVIPSEYKFGVGLVALIVGLLTRPDGLFGEATR</sequence>
<keyword evidence="6" id="KW-0029">Amino-acid transport</keyword>
<dbReference type="OrthoDB" id="31233at2157"/>
<dbReference type="GO" id="GO:0005886">
    <property type="term" value="C:plasma membrane"/>
    <property type="evidence" value="ECO:0007669"/>
    <property type="project" value="UniProtKB-SubCell"/>
</dbReference>
<evidence type="ECO:0000256" key="9">
    <source>
        <dbReference type="ARBA" id="ARBA00037998"/>
    </source>
</evidence>
<name>A0A345E9F7_9EURY</name>
<evidence type="ECO:0000256" key="6">
    <source>
        <dbReference type="ARBA" id="ARBA00022970"/>
    </source>
</evidence>
<reference evidence="11 14" key="2">
    <citation type="submission" date="2018-07" db="EMBL/GenBank/DDBJ databases">
        <title>Genome sequences of Haloplanus sp. CBA1113.</title>
        <authorList>
            <person name="Kim Y.B."/>
            <person name="Roh S.W."/>
        </authorList>
    </citation>
    <scope>NUCLEOTIDE SEQUENCE [LARGE SCALE GENOMIC DNA]</scope>
    <source>
        <strain evidence="11 14">CBA1113</strain>
    </source>
</reference>
<feature type="transmembrane region" description="Helical" evidence="10">
    <location>
        <begin position="91"/>
        <end position="114"/>
    </location>
</feature>
<dbReference type="EMBL" id="CP031148">
    <property type="protein sequence ID" value="AXG08829.1"/>
    <property type="molecule type" value="Genomic_DNA"/>
</dbReference>
<dbReference type="KEGG" id="haj:DU500_02945"/>
<dbReference type="GO" id="GO:0015192">
    <property type="term" value="F:L-phenylalanine transmembrane transporter activity"/>
    <property type="evidence" value="ECO:0007669"/>
    <property type="project" value="TreeGrafter"/>
</dbReference>
<evidence type="ECO:0000313" key="11">
    <source>
        <dbReference type="EMBL" id="AXG05475.1"/>
    </source>
</evidence>
<dbReference type="AlphaFoldDB" id="A0A345E9F7"/>
<feature type="transmembrane region" description="Helical" evidence="10">
    <location>
        <begin position="12"/>
        <end position="39"/>
    </location>
</feature>
<comment type="similarity">
    <text evidence="9">Belongs to the binding-protein-dependent transport system permease family. LivHM subfamily.</text>
</comment>
<reference evidence="12 13" key="1">
    <citation type="submission" date="2018-07" db="EMBL/GenBank/DDBJ databases">
        <title>Genome sequences of Haloplanus sp. CBA1112.</title>
        <authorList>
            <person name="Kim Y.B."/>
            <person name="Roh S.W."/>
        </authorList>
    </citation>
    <scope>NUCLEOTIDE SEQUENCE [LARGE SCALE GENOMIC DNA]</scope>
    <source>
        <strain evidence="12 13">CBA1112</strain>
    </source>
</reference>
<dbReference type="InterPro" id="IPR001851">
    <property type="entry name" value="ABC_transp_permease"/>
</dbReference>
<keyword evidence="8 10" id="KW-0472">Membrane</keyword>
<feature type="transmembrane region" description="Helical" evidence="10">
    <location>
        <begin position="59"/>
        <end position="79"/>
    </location>
</feature>
<dbReference type="GeneID" id="37285820"/>
<protein>
    <submittedName>
        <fullName evidence="12">Branched-chain amino acid ABC transporter permease</fullName>
    </submittedName>
</protein>
<dbReference type="GO" id="GO:0015190">
    <property type="term" value="F:L-leucine transmembrane transporter activity"/>
    <property type="evidence" value="ECO:0007669"/>
    <property type="project" value="TreeGrafter"/>
</dbReference>
<keyword evidence="3" id="KW-1003">Cell membrane</keyword>
<dbReference type="CDD" id="cd06582">
    <property type="entry name" value="TM_PBP1_LivH_like"/>
    <property type="match status" value="1"/>
</dbReference>
<organism evidence="12 13">
    <name type="scientific">Haloplanus rubicundus</name>
    <dbReference type="NCBI Taxonomy" id="1547898"/>
    <lineage>
        <taxon>Archaea</taxon>
        <taxon>Methanobacteriati</taxon>
        <taxon>Methanobacteriota</taxon>
        <taxon>Stenosarchaea group</taxon>
        <taxon>Halobacteria</taxon>
        <taxon>Halobacteriales</taxon>
        <taxon>Haloferacaceae</taxon>
        <taxon>Haloplanus</taxon>
    </lineage>
</organism>
<evidence type="ECO:0000313" key="13">
    <source>
        <dbReference type="Proteomes" id="UP000252985"/>
    </source>
</evidence>
<feature type="transmembrane region" description="Helical" evidence="10">
    <location>
        <begin position="187"/>
        <end position="208"/>
    </location>
</feature>
<dbReference type="PANTHER" id="PTHR11795">
    <property type="entry name" value="BRANCHED-CHAIN AMINO ACID TRANSPORT SYSTEM PERMEASE PROTEIN LIVH"/>
    <property type="match status" value="1"/>
</dbReference>
<dbReference type="Proteomes" id="UP000253273">
    <property type="component" value="Chromosome"/>
</dbReference>
<evidence type="ECO:0000256" key="7">
    <source>
        <dbReference type="ARBA" id="ARBA00022989"/>
    </source>
</evidence>
<gene>
    <name evidence="12" type="ORF">DU484_02540</name>
    <name evidence="11" type="ORF">DU500_02945</name>
</gene>
<evidence type="ECO:0000256" key="8">
    <source>
        <dbReference type="ARBA" id="ARBA00023136"/>
    </source>
</evidence>
<evidence type="ECO:0000256" key="5">
    <source>
        <dbReference type="ARBA" id="ARBA00022692"/>
    </source>
</evidence>
<feature type="transmembrane region" description="Helical" evidence="10">
    <location>
        <begin position="214"/>
        <end position="233"/>
    </location>
</feature>
<dbReference type="Proteomes" id="UP000252985">
    <property type="component" value="Chromosome"/>
</dbReference>
<keyword evidence="5 10" id="KW-0812">Transmembrane</keyword>
<dbReference type="GO" id="GO:0015808">
    <property type="term" value="P:L-alanine transport"/>
    <property type="evidence" value="ECO:0007669"/>
    <property type="project" value="TreeGrafter"/>
</dbReference>
<dbReference type="GO" id="GO:0042941">
    <property type="term" value="P:D-alanine transmembrane transport"/>
    <property type="evidence" value="ECO:0007669"/>
    <property type="project" value="TreeGrafter"/>
</dbReference>
<dbReference type="RefSeq" id="WP_114584624.1">
    <property type="nucleotide sequence ID" value="NZ_CP031148.1"/>
</dbReference>